<dbReference type="Proteomes" id="UP000016927">
    <property type="component" value="Unassembled WGS sequence"/>
</dbReference>
<protein>
    <submittedName>
        <fullName evidence="1">Uncharacterized protein</fullName>
    </submittedName>
</protein>
<dbReference type="OMA" id="LMHVHNI"/>
<reference evidence="1 2" key="1">
    <citation type="journal article" date="2013" name="BMC Genomics">
        <title>Comparative genomics of parasitic silkworm microsporidia reveal an association between genome expansion and host adaptation.</title>
        <authorList>
            <person name="Pan G."/>
            <person name="Xu J."/>
            <person name="Li T."/>
            <person name="Xia Q."/>
            <person name="Liu S.L."/>
            <person name="Zhang G."/>
            <person name="Li S."/>
            <person name="Li C."/>
            <person name="Liu H."/>
            <person name="Yang L."/>
            <person name="Liu T."/>
            <person name="Zhang X."/>
            <person name="Wu Z."/>
            <person name="Fan W."/>
            <person name="Dang X."/>
            <person name="Xiang H."/>
            <person name="Tao M."/>
            <person name="Li Y."/>
            <person name="Hu J."/>
            <person name="Li Z."/>
            <person name="Lin L."/>
            <person name="Luo J."/>
            <person name="Geng L."/>
            <person name="Wang L."/>
            <person name="Long M."/>
            <person name="Wan Y."/>
            <person name="He N."/>
            <person name="Zhang Z."/>
            <person name="Lu C."/>
            <person name="Keeling P.J."/>
            <person name="Wang J."/>
            <person name="Xiang Z."/>
            <person name="Zhou Z."/>
        </authorList>
    </citation>
    <scope>NUCLEOTIDE SEQUENCE [LARGE SCALE GENOMIC DNA]</scope>
    <source>
        <strain evidence="2">CQ1 / CVCC 102059</strain>
    </source>
</reference>
<evidence type="ECO:0000313" key="2">
    <source>
        <dbReference type="Proteomes" id="UP000016927"/>
    </source>
</evidence>
<dbReference type="HOGENOM" id="CLU_039747_0_0_1"/>
<gene>
    <name evidence="1" type="ORF">NBO_7g0010</name>
</gene>
<accession>R0KY91</accession>
<organism evidence="1 2">
    <name type="scientific">Nosema bombycis (strain CQ1 / CVCC 102059)</name>
    <name type="common">Microsporidian parasite</name>
    <name type="synonym">Pebrine of silkworm</name>
    <dbReference type="NCBI Taxonomy" id="578461"/>
    <lineage>
        <taxon>Eukaryota</taxon>
        <taxon>Fungi</taxon>
        <taxon>Fungi incertae sedis</taxon>
        <taxon>Microsporidia</taxon>
        <taxon>Nosematidae</taxon>
        <taxon>Nosema</taxon>
    </lineage>
</organism>
<keyword evidence="2" id="KW-1185">Reference proteome</keyword>
<name>R0KY91_NOSB1</name>
<dbReference type="AlphaFoldDB" id="R0KY91"/>
<dbReference type="VEuPathDB" id="MicrosporidiaDB:NBO_7g0010"/>
<sequence>MNLSELTTENDFELLNLSIKKCIRRIKDTVKNLKKNSEDCLLCQNKFKIHNIPDLIRIYSMIMHCLTYHCTSIVHFEIEDFFVVEVFLLKFIMKPEFKNIESIILFNNNHNEKLYKESLRNQLIALFQTHYHEKKIAFNCEQEIESLLYKYYKKLKLLGKTEYLDKPKYLLLILFLRNEYERFSKLFKDVEKDNFNLKLGILMNIIDENTSETEKLTEVYARSKTLNLKNEEMETFMRCINLKYKLELDDILDLFEDCCNIAVWVNNKKNKHHWEEFIRMWATNRRDSSNYVDNSMIDLCVVHLKFEDGWLIYNNSFAVNTSGFSRAIRLCTVAFRTTKSAKWKRRLLEVINDIFNNLDKVNLMILLENSYVELETLGFSTFLRVISELQRKLIKIKLEEEVIDTILSSYYSATVALDSLDVSKKLCAYSMDLYSKWTKSKQSFMFLTKKSSYDTRIYSNLLGICDNAKDCEQFYRLCKAILSDETRINREICRRLEKFHTNNCKECVYKNKQIITIKESKGFISHFFK</sequence>
<evidence type="ECO:0000313" key="1">
    <source>
        <dbReference type="EMBL" id="EOB15192.1"/>
    </source>
</evidence>
<proteinExistence type="predicted"/>
<dbReference type="OrthoDB" id="2195422at2759"/>
<dbReference type="EMBL" id="KB908915">
    <property type="protein sequence ID" value="EOB15192.1"/>
    <property type="molecule type" value="Genomic_DNA"/>
</dbReference>